<sequence>MLPKARIWNDITTYGCDCYGQGGNESPLVDIVYGGFPCPDISSAGGGEGLAGDRSGLFVEILRILPEFHANVFLENLVEFGMENEAQSPDCGSRTAQPRQVMRLVACFSAAFPPHSNTKGHTTFHNKDTLYEPSSGRKARSLQTKLDLLKLKRSALRQTSTIVSETHQKAFELNKELTETLPHRLATTPEHMATIEANVESLGELESVSRTILMLLQSHEDLGTRLDSLMEQIIYELSLQEDRLRIRATYRDFVSQLRDELCADMDEKFADGTLTSLGWDVVTWAKLKDKIDSERLLKKKDPSYRSVISDAFDSVLDGRGLDRKGIDTLLKFEKEAADVFHKGDVSLETAQKQLEEEFPPDLLAYKPYLQKALSALKKTK</sequence>
<proteinExistence type="predicted"/>
<evidence type="ECO:0000256" key="2">
    <source>
        <dbReference type="ARBA" id="ARBA00022679"/>
    </source>
</evidence>
<dbReference type="SUPFAM" id="SSF53335">
    <property type="entry name" value="S-adenosyl-L-methionine-dependent methyltransferases"/>
    <property type="match status" value="1"/>
</dbReference>
<evidence type="ECO:0000256" key="1">
    <source>
        <dbReference type="ARBA" id="ARBA00022603"/>
    </source>
</evidence>
<dbReference type="InterPro" id="IPR018117">
    <property type="entry name" value="C5_DNA_meth_AS"/>
</dbReference>
<dbReference type="GO" id="GO:0008168">
    <property type="term" value="F:methyltransferase activity"/>
    <property type="evidence" value="ECO:0007669"/>
    <property type="project" value="UniProtKB-KW"/>
</dbReference>
<gene>
    <name evidence="4" type="ORF">HK097_008233</name>
</gene>
<evidence type="ECO:0000313" key="5">
    <source>
        <dbReference type="Proteomes" id="UP001212841"/>
    </source>
</evidence>
<comment type="caution">
    <text evidence="4">The sequence shown here is derived from an EMBL/GenBank/DDBJ whole genome shotgun (WGS) entry which is preliminary data.</text>
</comment>
<dbReference type="GO" id="GO:0032259">
    <property type="term" value="P:methylation"/>
    <property type="evidence" value="ECO:0007669"/>
    <property type="project" value="UniProtKB-KW"/>
</dbReference>
<keyword evidence="3" id="KW-0949">S-adenosyl-L-methionine</keyword>
<evidence type="ECO:0000313" key="4">
    <source>
        <dbReference type="EMBL" id="KAJ3050773.1"/>
    </source>
</evidence>
<dbReference type="AlphaFoldDB" id="A0AAD5SD89"/>
<accession>A0AAD5SD89</accession>
<name>A0AAD5SD89_9FUNG</name>
<reference evidence="4" key="1">
    <citation type="submission" date="2020-05" db="EMBL/GenBank/DDBJ databases">
        <title>Phylogenomic resolution of chytrid fungi.</title>
        <authorList>
            <person name="Stajich J.E."/>
            <person name="Amses K."/>
            <person name="Simmons R."/>
            <person name="Seto K."/>
            <person name="Myers J."/>
            <person name="Bonds A."/>
            <person name="Quandt C.A."/>
            <person name="Barry K."/>
            <person name="Liu P."/>
            <person name="Grigoriev I."/>
            <person name="Longcore J.E."/>
            <person name="James T.Y."/>
        </authorList>
    </citation>
    <scope>NUCLEOTIDE SEQUENCE</scope>
    <source>
        <strain evidence="4">JEL0318</strain>
    </source>
</reference>
<keyword evidence="1" id="KW-0489">Methyltransferase</keyword>
<evidence type="ECO:0000256" key="3">
    <source>
        <dbReference type="ARBA" id="ARBA00022691"/>
    </source>
</evidence>
<keyword evidence="5" id="KW-1185">Reference proteome</keyword>
<dbReference type="InterPro" id="IPR001525">
    <property type="entry name" value="C5_MeTfrase"/>
</dbReference>
<dbReference type="InterPro" id="IPR029063">
    <property type="entry name" value="SAM-dependent_MTases_sf"/>
</dbReference>
<evidence type="ECO:0008006" key="6">
    <source>
        <dbReference type="Google" id="ProtNLM"/>
    </source>
</evidence>
<dbReference type="EMBL" id="JADGJD010000474">
    <property type="protein sequence ID" value="KAJ3050773.1"/>
    <property type="molecule type" value="Genomic_DNA"/>
</dbReference>
<dbReference type="PROSITE" id="PS00094">
    <property type="entry name" value="C5_MTASE_1"/>
    <property type="match status" value="1"/>
</dbReference>
<protein>
    <recommendedName>
        <fullName evidence="6">DNA (cytosine-5-)-methyltransferase</fullName>
    </recommendedName>
</protein>
<dbReference type="Proteomes" id="UP001212841">
    <property type="component" value="Unassembled WGS sequence"/>
</dbReference>
<dbReference type="Pfam" id="PF00145">
    <property type="entry name" value="DNA_methylase"/>
    <property type="match status" value="1"/>
</dbReference>
<keyword evidence="2" id="KW-0808">Transferase</keyword>
<organism evidence="4 5">
    <name type="scientific">Rhizophlyctis rosea</name>
    <dbReference type="NCBI Taxonomy" id="64517"/>
    <lineage>
        <taxon>Eukaryota</taxon>
        <taxon>Fungi</taxon>
        <taxon>Fungi incertae sedis</taxon>
        <taxon>Chytridiomycota</taxon>
        <taxon>Chytridiomycota incertae sedis</taxon>
        <taxon>Chytridiomycetes</taxon>
        <taxon>Rhizophlyctidales</taxon>
        <taxon>Rhizophlyctidaceae</taxon>
        <taxon>Rhizophlyctis</taxon>
    </lineage>
</organism>
<dbReference type="Gene3D" id="3.40.50.150">
    <property type="entry name" value="Vaccinia Virus protein VP39"/>
    <property type="match status" value="1"/>
</dbReference>